<keyword evidence="7" id="KW-1185">Reference proteome</keyword>
<evidence type="ECO:0000256" key="5">
    <source>
        <dbReference type="ARBA" id="ARBA00023242"/>
    </source>
</evidence>
<organism evidence="6 7">
    <name type="scientific">Botryosphaeria dothidea</name>
    <dbReference type="NCBI Taxonomy" id="55169"/>
    <lineage>
        <taxon>Eukaryota</taxon>
        <taxon>Fungi</taxon>
        <taxon>Dikarya</taxon>
        <taxon>Ascomycota</taxon>
        <taxon>Pezizomycotina</taxon>
        <taxon>Dothideomycetes</taxon>
        <taxon>Dothideomycetes incertae sedis</taxon>
        <taxon>Botryosphaeriales</taxon>
        <taxon>Botryosphaeriaceae</taxon>
        <taxon>Botryosphaeria</taxon>
    </lineage>
</organism>
<protein>
    <recommendedName>
        <fullName evidence="8">C6 finger domain protein</fullName>
    </recommendedName>
</protein>
<dbReference type="PANTHER" id="PTHR47660">
    <property type="entry name" value="TRANSCRIPTION FACTOR WITH C2H2 AND ZN(2)-CYS(6) DNA BINDING DOMAIN (EUROFUNG)-RELATED-RELATED"/>
    <property type="match status" value="1"/>
</dbReference>
<gene>
    <name evidence="6" type="ORF">GTA08_BOTSDO13252</name>
</gene>
<keyword evidence="2" id="KW-0862">Zinc</keyword>
<evidence type="ECO:0000313" key="7">
    <source>
        <dbReference type="Proteomes" id="UP000572817"/>
    </source>
</evidence>
<dbReference type="GO" id="GO:0046872">
    <property type="term" value="F:metal ion binding"/>
    <property type="evidence" value="ECO:0007669"/>
    <property type="project" value="UniProtKB-KW"/>
</dbReference>
<accession>A0A8H4J3D0</accession>
<evidence type="ECO:0000313" key="6">
    <source>
        <dbReference type="EMBL" id="KAF4311062.1"/>
    </source>
</evidence>
<sequence length="311" mass="35078">MSYLSTNMATPEFSDLELFCPINVDDIRNRWLNSYVPVPGQKVKSYPPSITALIYRILKSYAGITVRGRGVPPFVHTSQLAPESTRPPLSTCLTLVRICEKPLPGSQTTAADVLQREMNVLYDQHATYDDTALLAAFQAYLIYSIVLFFKLDHGASPFLRQAMTNLQDLACSTSRRGLVCTAEQQRARPRWEAWVVAEAKRRALFVMYLFDSMLLAQDGLPTFFGTELEGLPAPASRALWKAGSREEWEAAYNVHLADWPHGLRIDELWPIPAQLDDSGVLERRCRVDRWLEEVDEFGTMLYAITSCTHGG</sequence>
<evidence type="ECO:0000256" key="1">
    <source>
        <dbReference type="ARBA" id="ARBA00022723"/>
    </source>
</evidence>
<dbReference type="Proteomes" id="UP000572817">
    <property type="component" value="Unassembled WGS sequence"/>
</dbReference>
<reference evidence="6" key="1">
    <citation type="submission" date="2020-04" db="EMBL/GenBank/DDBJ databases">
        <title>Genome Assembly and Annotation of Botryosphaeria dothidea sdau 11-99, a Latent Pathogen of Apple Fruit Ring Rot in China.</title>
        <authorList>
            <person name="Yu C."/>
            <person name="Diao Y."/>
            <person name="Lu Q."/>
            <person name="Zhao J."/>
            <person name="Cui S."/>
            <person name="Peng C."/>
            <person name="He B."/>
            <person name="Liu H."/>
        </authorList>
    </citation>
    <scope>NUCLEOTIDE SEQUENCE [LARGE SCALE GENOMIC DNA]</scope>
    <source>
        <strain evidence="6">Sdau11-99</strain>
    </source>
</reference>
<keyword evidence="3" id="KW-0805">Transcription regulation</keyword>
<comment type="caution">
    <text evidence="6">The sequence shown here is derived from an EMBL/GenBank/DDBJ whole genome shotgun (WGS) entry which is preliminary data.</text>
</comment>
<name>A0A8H4J3D0_9PEZI</name>
<dbReference type="OrthoDB" id="2441642at2759"/>
<keyword evidence="1" id="KW-0479">Metal-binding</keyword>
<evidence type="ECO:0000256" key="3">
    <source>
        <dbReference type="ARBA" id="ARBA00023015"/>
    </source>
</evidence>
<dbReference type="AlphaFoldDB" id="A0A8H4J3D0"/>
<proteinExistence type="predicted"/>
<dbReference type="PANTHER" id="PTHR47660:SF3">
    <property type="entry name" value="FINGER DOMAIN PROTEIN, PUTATIVE (AFU_ORTHOLOGUE AFUA_4G03310)-RELATED"/>
    <property type="match status" value="1"/>
</dbReference>
<evidence type="ECO:0000256" key="2">
    <source>
        <dbReference type="ARBA" id="ARBA00022833"/>
    </source>
</evidence>
<evidence type="ECO:0008006" key="8">
    <source>
        <dbReference type="Google" id="ProtNLM"/>
    </source>
</evidence>
<evidence type="ECO:0000256" key="4">
    <source>
        <dbReference type="ARBA" id="ARBA00023163"/>
    </source>
</evidence>
<keyword evidence="5" id="KW-0539">Nucleus</keyword>
<dbReference type="EMBL" id="WWBZ02000011">
    <property type="protein sequence ID" value="KAF4311062.1"/>
    <property type="molecule type" value="Genomic_DNA"/>
</dbReference>
<keyword evidence="4" id="KW-0804">Transcription</keyword>